<organism evidence="2 3">
    <name type="scientific">Bellilinea caldifistulae</name>
    <dbReference type="NCBI Taxonomy" id="360411"/>
    <lineage>
        <taxon>Bacteria</taxon>
        <taxon>Bacillati</taxon>
        <taxon>Chloroflexota</taxon>
        <taxon>Anaerolineae</taxon>
        <taxon>Anaerolineales</taxon>
        <taxon>Anaerolineaceae</taxon>
        <taxon>Bellilinea</taxon>
    </lineage>
</organism>
<keyword evidence="1" id="KW-0472">Membrane</keyword>
<evidence type="ECO:0000313" key="3">
    <source>
        <dbReference type="Proteomes" id="UP000050514"/>
    </source>
</evidence>
<comment type="caution">
    <text evidence="2">The sequence shown here is derived from an EMBL/GenBank/DDBJ whole genome shotgun (WGS) entry which is preliminary data.</text>
</comment>
<evidence type="ECO:0000256" key="1">
    <source>
        <dbReference type="SAM" id="Phobius"/>
    </source>
</evidence>
<evidence type="ECO:0000313" key="2">
    <source>
        <dbReference type="EMBL" id="KPL73830.1"/>
    </source>
</evidence>
<protein>
    <recommendedName>
        <fullName evidence="4">M23 family metallopeptidase</fullName>
    </recommendedName>
</protein>
<gene>
    <name evidence="2" type="ORF">AC812_13655</name>
</gene>
<keyword evidence="1" id="KW-0812">Transmembrane</keyword>
<reference evidence="2 3" key="1">
    <citation type="submission" date="2015-07" db="EMBL/GenBank/DDBJ databases">
        <title>Draft genome of Bellilinea caldifistulae DSM 17877.</title>
        <authorList>
            <person name="Hemp J."/>
            <person name="Ward L.M."/>
            <person name="Pace L.A."/>
            <person name="Fischer W.W."/>
        </authorList>
    </citation>
    <scope>NUCLEOTIDE SEQUENCE [LARGE SCALE GENOMIC DNA]</scope>
    <source>
        <strain evidence="2 3">GOMI-1</strain>
    </source>
</reference>
<feature type="transmembrane region" description="Helical" evidence="1">
    <location>
        <begin position="356"/>
        <end position="380"/>
    </location>
</feature>
<proteinExistence type="predicted"/>
<accession>A0A0P6XNZ1</accession>
<dbReference type="Proteomes" id="UP000050514">
    <property type="component" value="Unassembled WGS sequence"/>
</dbReference>
<sequence length="400" mass="43421">MPVHRVVADGIPYARHTVTVPLFIEDIVTSVLLANPVDGAEYYAVTDITTHGSVYVVSVAAIKGCDPQNWNLDCAIKLFTIATDGTFSGLEGSPEYASLTSAFMNDYEQYKPGTLNDGTVGGDDGDYSNSTLPVLPFKPGTKVVIGSRGIHDAGFSLTGWKAIDLVSGTDIGSGAAPNEVYASADSEITYVCRDDHSVAVRAGNFLYAHLQDNANLTVGYNLSRGVKFASMVVGSFTDTCGWANQQPNHYHLHFGVPGVTSVQFAGWTLRPFEGGFVNGNTWVRAGDYLYNPGLTGGDNSAGDPAEQIKQGNSFWDGIVSAMINVIRDGILERFPERSETNYQDVYINASSVVLRVFFIMLSTSFDLSFFAFFMIAMFILEPARVIYKLYMSIKKAIPFV</sequence>
<keyword evidence="3" id="KW-1185">Reference proteome</keyword>
<dbReference type="EMBL" id="LGHJ01000019">
    <property type="protein sequence ID" value="KPL73830.1"/>
    <property type="molecule type" value="Genomic_DNA"/>
</dbReference>
<keyword evidence="1" id="KW-1133">Transmembrane helix</keyword>
<dbReference type="AlphaFoldDB" id="A0A0P6XNZ1"/>
<name>A0A0P6XNZ1_9CHLR</name>
<evidence type="ECO:0008006" key="4">
    <source>
        <dbReference type="Google" id="ProtNLM"/>
    </source>
</evidence>